<dbReference type="PIRSF" id="PIRSF002599">
    <property type="entry name" value="Cold_shock_A"/>
    <property type="match status" value="1"/>
</dbReference>
<keyword evidence="5" id="KW-1185">Reference proteome</keyword>
<dbReference type="EMBL" id="CAKKNT010000004">
    <property type="protein sequence ID" value="CAH0418104.1"/>
    <property type="molecule type" value="Genomic_DNA"/>
</dbReference>
<keyword evidence="2" id="KW-0963">Cytoplasm</keyword>
<dbReference type="Pfam" id="PF00313">
    <property type="entry name" value="CSD"/>
    <property type="match status" value="1"/>
</dbReference>
<organism evidence="4 5">
    <name type="scientific">Periweissella ghanensis</name>
    <dbReference type="NCBI Taxonomy" id="467997"/>
    <lineage>
        <taxon>Bacteria</taxon>
        <taxon>Bacillati</taxon>
        <taxon>Bacillota</taxon>
        <taxon>Bacilli</taxon>
        <taxon>Lactobacillales</taxon>
        <taxon>Lactobacillaceae</taxon>
        <taxon>Periweissella</taxon>
    </lineage>
</organism>
<dbReference type="PROSITE" id="PS51857">
    <property type="entry name" value="CSD_2"/>
    <property type="match status" value="1"/>
</dbReference>
<proteinExistence type="predicted"/>
<comment type="subcellular location">
    <subcellularLocation>
        <location evidence="1">Cytoplasm</location>
    </subcellularLocation>
</comment>
<name>A0ABN8BN67_9LACO</name>
<sequence length="77" mass="8430">MEHGYVKIWDEEKGFGYIEITGQDDIFVHFSGIVSDGFKALTVGDYVEFVVVEGVRGPQAAQVRVIDAPTNDAPIAD</sequence>
<dbReference type="InterPro" id="IPR011129">
    <property type="entry name" value="CSD"/>
</dbReference>
<dbReference type="InterPro" id="IPR012340">
    <property type="entry name" value="NA-bd_OB-fold"/>
</dbReference>
<dbReference type="InterPro" id="IPR050181">
    <property type="entry name" value="Cold_shock_domain"/>
</dbReference>
<dbReference type="PRINTS" id="PR00050">
    <property type="entry name" value="COLDSHOCK"/>
</dbReference>
<gene>
    <name evidence="4" type="primary">cspA</name>
    <name evidence="4" type="ORF">WGH24286_00520</name>
</gene>
<dbReference type="SMART" id="SM00357">
    <property type="entry name" value="CSP"/>
    <property type="match status" value="1"/>
</dbReference>
<comment type="caution">
    <text evidence="4">The sequence shown here is derived from an EMBL/GenBank/DDBJ whole genome shotgun (WGS) entry which is preliminary data.</text>
</comment>
<evidence type="ECO:0000259" key="3">
    <source>
        <dbReference type="PROSITE" id="PS51857"/>
    </source>
</evidence>
<dbReference type="InterPro" id="IPR012156">
    <property type="entry name" value="Cold_shock_CspA"/>
</dbReference>
<dbReference type="RefSeq" id="WP_230098209.1">
    <property type="nucleotide sequence ID" value="NZ_CAKKNT010000004.1"/>
</dbReference>
<evidence type="ECO:0000313" key="5">
    <source>
        <dbReference type="Proteomes" id="UP000789719"/>
    </source>
</evidence>
<dbReference type="Gene3D" id="2.40.50.140">
    <property type="entry name" value="Nucleic acid-binding proteins"/>
    <property type="match status" value="1"/>
</dbReference>
<accession>A0ABN8BN67</accession>
<dbReference type="Proteomes" id="UP000789719">
    <property type="component" value="Unassembled WGS sequence"/>
</dbReference>
<protein>
    <submittedName>
        <fullName evidence="4">Cold shock protein CspA</fullName>
    </submittedName>
</protein>
<evidence type="ECO:0000256" key="2">
    <source>
        <dbReference type="ARBA" id="ARBA00022490"/>
    </source>
</evidence>
<dbReference type="SUPFAM" id="SSF50249">
    <property type="entry name" value="Nucleic acid-binding proteins"/>
    <property type="match status" value="1"/>
</dbReference>
<dbReference type="InterPro" id="IPR002059">
    <property type="entry name" value="CSP_DNA-bd"/>
</dbReference>
<feature type="domain" description="CSD" evidence="3">
    <location>
        <begin position="1"/>
        <end position="65"/>
    </location>
</feature>
<reference evidence="4 5" key="1">
    <citation type="submission" date="2021-11" db="EMBL/GenBank/DDBJ databases">
        <authorList>
            <person name="Depoorter E."/>
        </authorList>
    </citation>
    <scope>NUCLEOTIDE SEQUENCE [LARGE SCALE GENOMIC DNA]</scope>
    <source>
        <strain evidence="4 5">LMG 24286</strain>
    </source>
</reference>
<evidence type="ECO:0000313" key="4">
    <source>
        <dbReference type="EMBL" id="CAH0418104.1"/>
    </source>
</evidence>
<dbReference type="PANTHER" id="PTHR11544">
    <property type="entry name" value="COLD SHOCK DOMAIN CONTAINING PROTEINS"/>
    <property type="match status" value="1"/>
</dbReference>
<evidence type="ECO:0000256" key="1">
    <source>
        <dbReference type="ARBA" id="ARBA00004496"/>
    </source>
</evidence>